<dbReference type="GO" id="GO:0006572">
    <property type="term" value="P:L-tyrosine catabolic process"/>
    <property type="evidence" value="ECO:0007669"/>
    <property type="project" value="TreeGrafter"/>
</dbReference>
<comment type="caution">
    <text evidence="2">The sequence shown here is derived from an EMBL/GenBank/DDBJ whole genome shotgun (WGS) entry which is preliminary data.</text>
</comment>
<dbReference type="Pfam" id="PF16399">
    <property type="entry name" value="Aquarius_N_1st"/>
    <property type="match status" value="1"/>
</dbReference>
<evidence type="ECO:0000259" key="1">
    <source>
        <dbReference type="Pfam" id="PF16399"/>
    </source>
</evidence>
<evidence type="ECO:0000313" key="2">
    <source>
        <dbReference type="EMBL" id="KAB5520011.1"/>
    </source>
</evidence>
<dbReference type="Proteomes" id="UP000326939">
    <property type="component" value="Chromosome 16"/>
</dbReference>
<reference evidence="3" key="1">
    <citation type="journal article" date="2019" name="Gigascience">
        <title>De novo genome assembly of the endangered Acer yangbiense, a plant species with extremely small populations endemic to Yunnan Province, China.</title>
        <authorList>
            <person name="Yang J."/>
            <person name="Wariss H.M."/>
            <person name="Tao L."/>
            <person name="Zhang R."/>
            <person name="Yun Q."/>
            <person name="Hollingsworth P."/>
            <person name="Dao Z."/>
            <person name="Luo G."/>
            <person name="Guo H."/>
            <person name="Ma Y."/>
            <person name="Sun W."/>
        </authorList>
    </citation>
    <scope>NUCLEOTIDE SEQUENCE [LARGE SCALE GENOMIC DNA]</scope>
    <source>
        <strain evidence="3">cv. br00</strain>
    </source>
</reference>
<dbReference type="PANTHER" id="PTHR45744">
    <property type="entry name" value="TYROSINE AMINOTRANSFERASE"/>
    <property type="match status" value="1"/>
</dbReference>
<proteinExistence type="predicted"/>
<dbReference type="InterPro" id="IPR032174">
    <property type="entry name" value="Aquarius_N"/>
</dbReference>
<dbReference type="InterPro" id="IPR015421">
    <property type="entry name" value="PyrdxlP-dep_Trfase_major"/>
</dbReference>
<sequence>MHSPCQICAPAPATWKNWCLRVLTERKWLAPLPVRGYLRPLVADVAVVAKCHLSALYRHEKGKLFAQLVDLLQFYERFEINDYLAPSCSQTPVIYSERRVRRKSLSPGRMPRAIAEYVSCANILLPRPGFPIYELCAAFRSLEVQHFDLLPEKGFEADLDAIAALADQNSKVSVVRWTSQWTGA</sequence>
<dbReference type="AlphaFoldDB" id="A0A5N5JL20"/>
<feature type="domain" description="RNA helicase aquarius N-terminal" evidence="1">
    <location>
        <begin position="30"/>
        <end position="90"/>
    </location>
</feature>
<evidence type="ECO:0000313" key="3">
    <source>
        <dbReference type="Proteomes" id="UP000326939"/>
    </source>
</evidence>
<organism evidence="2 3">
    <name type="scientific">Salix brachista</name>
    <dbReference type="NCBI Taxonomy" id="2182728"/>
    <lineage>
        <taxon>Eukaryota</taxon>
        <taxon>Viridiplantae</taxon>
        <taxon>Streptophyta</taxon>
        <taxon>Embryophyta</taxon>
        <taxon>Tracheophyta</taxon>
        <taxon>Spermatophyta</taxon>
        <taxon>Magnoliopsida</taxon>
        <taxon>eudicotyledons</taxon>
        <taxon>Gunneridae</taxon>
        <taxon>Pentapetalae</taxon>
        <taxon>rosids</taxon>
        <taxon>fabids</taxon>
        <taxon>Malpighiales</taxon>
        <taxon>Salicaceae</taxon>
        <taxon>Saliceae</taxon>
        <taxon>Salix</taxon>
    </lineage>
</organism>
<dbReference type="EMBL" id="VDCV01000016">
    <property type="protein sequence ID" value="KAB5520011.1"/>
    <property type="molecule type" value="Genomic_DNA"/>
</dbReference>
<accession>A0A5N5JL20</accession>
<name>A0A5N5JL20_9ROSI</name>
<protein>
    <recommendedName>
        <fullName evidence="1">RNA helicase aquarius N-terminal domain-containing protein</fullName>
    </recommendedName>
</protein>
<dbReference type="SUPFAM" id="SSF53383">
    <property type="entry name" value="PLP-dependent transferases"/>
    <property type="match status" value="1"/>
</dbReference>
<dbReference type="InterPro" id="IPR015424">
    <property type="entry name" value="PyrdxlP-dep_Trfase"/>
</dbReference>
<dbReference type="PANTHER" id="PTHR45744:SF2">
    <property type="entry name" value="TYROSINE AMINOTRANSFERASE"/>
    <property type="match status" value="1"/>
</dbReference>
<gene>
    <name evidence="2" type="ORF">DKX38_024330</name>
</gene>
<dbReference type="GO" id="GO:0004838">
    <property type="term" value="F:L-tyrosine-2-oxoglutarate transaminase activity"/>
    <property type="evidence" value="ECO:0007669"/>
    <property type="project" value="TreeGrafter"/>
</dbReference>
<dbReference type="Gene3D" id="3.40.640.10">
    <property type="entry name" value="Type I PLP-dependent aspartate aminotransferase-like (Major domain)"/>
    <property type="match status" value="1"/>
</dbReference>
<keyword evidence="3" id="KW-1185">Reference proteome</keyword>